<dbReference type="Proteomes" id="UP000001055">
    <property type="component" value="Unassembled WGS sequence"/>
</dbReference>
<gene>
    <name evidence="1" type="ORF">SNOG_03721</name>
</gene>
<evidence type="ECO:0000313" key="2">
    <source>
        <dbReference type="Proteomes" id="UP000001055"/>
    </source>
</evidence>
<dbReference type="InParanoid" id="Q0UWZ3"/>
<accession>Q0UWZ3</accession>
<proteinExistence type="predicted"/>
<dbReference type="KEGG" id="pno:SNOG_03721"/>
<dbReference type="RefSeq" id="XP_001794271.1">
    <property type="nucleotide sequence ID" value="XM_001794219.1"/>
</dbReference>
<dbReference type="VEuPathDB" id="FungiDB:JI435_037210"/>
<dbReference type="AlphaFoldDB" id="Q0UWZ3"/>
<protein>
    <submittedName>
        <fullName evidence="1">Uncharacterized protein</fullName>
    </submittedName>
</protein>
<dbReference type="EMBL" id="CH445329">
    <property type="protein sequence ID" value="EAT88926.2"/>
    <property type="molecule type" value="Genomic_DNA"/>
</dbReference>
<dbReference type="HOGENOM" id="CLU_894610_0_0_1"/>
<reference evidence="2" key="1">
    <citation type="journal article" date="2007" name="Plant Cell">
        <title>Dothideomycete-plant interactions illuminated by genome sequencing and EST analysis of the wheat pathogen Stagonospora nodorum.</title>
        <authorList>
            <person name="Hane J.K."/>
            <person name="Lowe R.G."/>
            <person name="Solomon P.S."/>
            <person name="Tan K.C."/>
            <person name="Schoch C.L."/>
            <person name="Spatafora J.W."/>
            <person name="Crous P.W."/>
            <person name="Kodira C."/>
            <person name="Birren B.W."/>
            <person name="Galagan J.E."/>
            <person name="Torriani S.F."/>
            <person name="McDonald B.A."/>
            <person name="Oliver R.P."/>
        </authorList>
    </citation>
    <scope>NUCLEOTIDE SEQUENCE [LARGE SCALE GENOMIC DNA]</scope>
    <source>
        <strain evidence="2">SN15 / ATCC MYA-4574 / FGSC 10173</strain>
    </source>
</reference>
<name>Q0UWZ3_PHANO</name>
<organism evidence="1 2">
    <name type="scientific">Phaeosphaeria nodorum (strain SN15 / ATCC MYA-4574 / FGSC 10173)</name>
    <name type="common">Glume blotch fungus</name>
    <name type="synonym">Parastagonospora nodorum</name>
    <dbReference type="NCBI Taxonomy" id="321614"/>
    <lineage>
        <taxon>Eukaryota</taxon>
        <taxon>Fungi</taxon>
        <taxon>Dikarya</taxon>
        <taxon>Ascomycota</taxon>
        <taxon>Pezizomycotina</taxon>
        <taxon>Dothideomycetes</taxon>
        <taxon>Pleosporomycetidae</taxon>
        <taxon>Pleosporales</taxon>
        <taxon>Pleosporineae</taxon>
        <taxon>Phaeosphaeriaceae</taxon>
        <taxon>Parastagonospora</taxon>
    </lineage>
</organism>
<evidence type="ECO:0000313" key="1">
    <source>
        <dbReference type="EMBL" id="EAT88926.2"/>
    </source>
</evidence>
<sequence length="311" mass="34859">MVTTFFDLPLELRNMVYHELWECTPRIAIQNEGLNNTLYAHHTSACCDMGKLSRMPLWLLTSKQMLKEAVDEFQLNARWNIALDEEDTFTYEPHILSLLEARYLRVIFFPHAVMFAGDGLPPASGILFPGGACKTLYALVTQLAARQAIRELTFRMYLASYSESDTPDVDISDLALDVLSGGKLNKFTVIITECCAGPMEPAQKSSCEAKFAKLGEAFMKSGLGQKRWVRKTGPGRFVSRLSGVEKVCLVEGNLLKGSVTLQSWYRCGLTYRHGFVLFIDCSTTHLPLYGESTSHVRPYPTLLLLCSSNFD</sequence>
<dbReference type="GeneID" id="5971134"/>